<dbReference type="RefSeq" id="WP_090307273.1">
    <property type="nucleotide sequence ID" value="NZ_FNRK01000011.1"/>
</dbReference>
<proteinExistence type="predicted"/>
<keyword evidence="1" id="KW-1133">Transmembrane helix</keyword>
<feature type="transmembrane region" description="Helical" evidence="1">
    <location>
        <begin position="38"/>
        <end position="58"/>
    </location>
</feature>
<reference evidence="2 3" key="1">
    <citation type="submission" date="2016-10" db="EMBL/GenBank/DDBJ databases">
        <authorList>
            <person name="de Groot N.N."/>
        </authorList>
    </citation>
    <scope>NUCLEOTIDE SEQUENCE [LARGE SCALE GENOMIC DNA]</scope>
    <source>
        <strain evidence="2 3">SR12</strain>
    </source>
</reference>
<evidence type="ECO:0000313" key="2">
    <source>
        <dbReference type="EMBL" id="SEA47498.1"/>
    </source>
</evidence>
<keyword evidence="3" id="KW-1185">Reference proteome</keyword>
<evidence type="ECO:0008006" key="4">
    <source>
        <dbReference type="Google" id="ProtNLM"/>
    </source>
</evidence>
<protein>
    <recommendedName>
        <fullName evidence="4">Lipoprotein</fullName>
    </recommendedName>
</protein>
<dbReference type="PROSITE" id="PS51257">
    <property type="entry name" value="PROKAR_LIPOPROTEIN"/>
    <property type="match status" value="1"/>
</dbReference>
<organism evidence="2 3">
    <name type="scientific">Eubacterium aggregans</name>
    <dbReference type="NCBI Taxonomy" id="81409"/>
    <lineage>
        <taxon>Bacteria</taxon>
        <taxon>Bacillati</taxon>
        <taxon>Bacillota</taxon>
        <taxon>Clostridia</taxon>
        <taxon>Eubacteriales</taxon>
        <taxon>Eubacteriaceae</taxon>
        <taxon>Eubacterium</taxon>
    </lineage>
</organism>
<feature type="transmembrane region" description="Helical" evidence="1">
    <location>
        <begin position="93"/>
        <end position="113"/>
    </location>
</feature>
<dbReference type="AlphaFoldDB" id="A0A1H4BHL5"/>
<sequence length="116" mass="11604">MKTTKLVIGIVAIVLSVVILFQSCAAGAANAMSGNGEVGGSAGFILALCLMIGGIVGIATRNSMGRGGQITAGSFFVLGAGIGALMAGSYSDLYIWAGISVLFGAVYLVSVILDRQ</sequence>
<dbReference type="EMBL" id="FNRK01000011">
    <property type="protein sequence ID" value="SEA47498.1"/>
    <property type="molecule type" value="Genomic_DNA"/>
</dbReference>
<feature type="transmembrane region" description="Helical" evidence="1">
    <location>
        <begin position="70"/>
        <end position="87"/>
    </location>
</feature>
<name>A0A1H4BHL5_9FIRM</name>
<keyword evidence="1" id="KW-0472">Membrane</keyword>
<accession>A0A1H4BHL5</accession>
<evidence type="ECO:0000313" key="3">
    <source>
        <dbReference type="Proteomes" id="UP000199394"/>
    </source>
</evidence>
<dbReference type="OrthoDB" id="2005058at2"/>
<keyword evidence="1" id="KW-0812">Transmembrane</keyword>
<dbReference type="Proteomes" id="UP000199394">
    <property type="component" value="Unassembled WGS sequence"/>
</dbReference>
<evidence type="ECO:0000256" key="1">
    <source>
        <dbReference type="SAM" id="Phobius"/>
    </source>
</evidence>
<dbReference type="STRING" id="81409.SAMN04515656_11178"/>
<gene>
    <name evidence="2" type="ORF">SAMN04515656_11178</name>
</gene>